<feature type="domain" description="DUF4349" evidence="4">
    <location>
        <begin position="68"/>
        <end position="289"/>
    </location>
</feature>
<feature type="signal peptide" evidence="3">
    <location>
        <begin position="1"/>
        <end position="23"/>
    </location>
</feature>
<dbReference type="InterPro" id="IPR025645">
    <property type="entry name" value="DUF4349"/>
</dbReference>
<feature type="chain" id="PRO_5035310165" description="DUF4349 domain-containing protein" evidence="3">
    <location>
        <begin position="24"/>
        <end position="310"/>
    </location>
</feature>
<keyword evidence="2" id="KW-1133">Transmembrane helix</keyword>
<keyword evidence="6" id="KW-1185">Reference proteome</keyword>
<dbReference type="EMBL" id="BMHB01000001">
    <property type="protein sequence ID" value="GGI13990.1"/>
    <property type="molecule type" value="Genomic_DNA"/>
</dbReference>
<dbReference type="AlphaFoldDB" id="A0A8J3AHK4"/>
<evidence type="ECO:0000313" key="6">
    <source>
        <dbReference type="Proteomes" id="UP000626244"/>
    </source>
</evidence>
<dbReference type="Pfam" id="PF14257">
    <property type="entry name" value="DUF4349"/>
    <property type="match status" value="1"/>
</dbReference>
<organism evidence="5 6">
    <name type="scientific">Gottfriedia solisilvae</name>
    <dbReference type="NCBI Taxonomy" id="1516104"/>
    <lineage>
        <taxon>Bacteria</taxon>
        <taxon>Bacillati</taxon>
        <taxon>Bacillota</taxon>
        <taxon>Bacilli</taxon>
        <taxon>Bacillales</taxon>
        <taxon>Bacillaceae</taxon>
        <taxon>Gottfriedia</taxon>
    </lineage>
</organism>
<evidence type="ECO:0000313" key="5">
    <source>
        <dbReference type="EMBL" id="GGI13990.1"/>
    </source>
</evidence>
<dbReference type="OrthoDB" id="2162337at2"/>
<keyword evidence="2" id="KW-0472">Membrane</keyword>
<evidence type="ECO:0000256" key="3">
    <source>
        <dbReference type="SAM" id="SignalP"/>
    </source>
</evidence>
<protein>
    <recommendedName>
        <fullName evidence="4">DUF4349 domain-containing protein</fullName>
    </recommendedName>
</protein>
<keyword evidence="3" id="KW-0732">Signal</keyword>
<feature type="region of interest" description="Disordered" evidence="1">
    <location>
        <begin position="33"/>
        <end position="59"/>
    </location>
</feature>
<evidence type="ECO:0000256" key="1">
    <source>
        <dbReference type="SAM" id="MobiDB-lite"/>
    </source>
</evidence>
<feature type="transmembrane region" description="Helical" evidence="2">
    <location>
        <begin position="272"/>
        <end position="295"/>
    </location>
</feature>
<evidence type="ECO:0000259" key="4">
    <source>
        <dbReference type="Pfam" id="PF14257"/>
    </source>
</evidence>
<sequence length="310" mass="35077">MVNYLQVLKKIGLFLLVISLVSACSNSNGIENEKSMQMDKSSHQEAELQTVDQSDAKEGTKPTTAIVRKLIKTANLEIETKKFEKTIDTLEKSVSEFNGYIESNHITGTSMLEKYDEDNIDDFPSRTAQYTLRIPVNKLNAYLSKINTIGNVTSKSISTEDISNQYFDTETRIKSLKIQEERLLNLLKKSGSLSDIIELEKELSTVRYEIESLTTTIKTYDSLINYSTINLSVTEVAKITDTTPPKTVSDRITAKFKDNLKNISTGFKNTTVFIIGNSVLIIIWLIILVAGFFIARKVMKKYQDWNIPKK</sequence>
<gene>
    <name evidence="5" type="ORF">GCM10007380_20700</name>
</gene>
<name>A0A8J3AHK4_9BACI</name>
<accession>A0A8J3AHK4</accession>
<comment type="caution">
    <text evidence="5">The sequence shown here is derived from an EMBL/GenBank/DDBJ whole genome shotgun (WGS) entry which is preliminary data.</text>
</comment>
<proteinExistence type="predicted"/>
<dbReference type="RefSeq" id="WP_087998436.1">
    <property type="nucleotide sequence ID" value="NZ_BMHB01000001.1"/>
</dbReference>
<evidence type="ECO:0000256" key="2">
    <source>
        <dbReference type="SAM" id="Phobius"/>
    </source>
</evidence>
<reference evidence="6" key="1">
    <citation type="journal article" date="2019" name="Int. J. Syst. Evol. Microbiol.">
        <title>The Global Catalogue of Microorganisms (GCM) 10K type strain sequencing project: providing services to taxonomists for standard genome sequencing and annotation.</title>
        <authorList>
            <consortium name="The Broad Institute Genomics Platform"/>
            <consortium name="The Broad Institute Genome Sequencing Center for Infectious Disease"/>
            <person name="Wu L."/>
            <person name="Ma J."/>
        </authorList>
    </citation>
    <scope>NUCLEOTIDE SEQUENCE [LARGE SCALE GENOMIC DNA]</scope>
    <source>
        <strain evidence="6">CGMCC 1.14993</strain>
    </source>
</reference>
<feature type="compositionally biased region" description="Basic and acidic residues" evidence="1">
    <location>
        <begin position="33"/>
        <end position="46"/>
    </location>
</feature>
<dbReference type="Proteomes" id="UP000626244">
    <property type="component" value="Unassembled WGS sequence"/>
</dbReference>
<keyword evidence="2" id="KW-0812">Transmembrane</keyword>